<feature type="chain" id="PRO_5021272801" description="Secreted protein" evidence="1">
    <location>
        <begin position="30"/>
        <end position="107"/>
    </location>
</feature>
<evidence type="ECO:0008006" key="4">
    <source>
        <dbReference type="Google" id="ProtNLM"/>
    </source>
</evidence>
<protein>
    <recommendedName>
        <fullName evidence="4">Secreted protein</fullName>
    </recommendedName>
</protein>
<dbReference type="EMBL" id="SRLO01000017">
    <property type="protein sequence ID" value="TNN86182.1"/>
    <property type="molecule type" value="Genomic_DNA"/>
</dbReference>
<feature type="signal peptide" evidence="1">
    <location>
        <begin position="1"/>
        <end position="29"/>
    </location>
</feature>
<dbReference type="AlphaFoldDB" id="A0A4Z2J9U3"/>
<proteinExistence type="predicted"/>
<accession>A0A4Z2J9U3</accession>
<comment type="caution">
    <text evidence="2">The sequence shown here is derived from an EMBL/GenBank/DDBJ whole genome shotgun (WGS) entry which is preliminary data.</text>
</comment>
<keyword evidence="3" id="KW-1185">Reference proteome</keyword>
<evidence type="ECO:0000313" key="2">
    <source>
        <dbReference type="EMBL" id="TNN86182.1"/>
    </source>
</evidence>
<evidence type="ECO:0000313" key="3">
    <source>
        <dbReference type="Proteomes" id="UP000314294"/>
    </source>
</evidence>
<gene>
    <name evidence="2" type="ORF">EYF80_003599</name>
</gene>
<dbReference type="Proteomes" id="UP000314294">
    <property type="component" value="Unassembled WGS sequence"/>
</dbReference>
<name>A0A4Z2J9U3_9TELE</name>
<evidence type="ECO:0000256" key="1">
    <source>
        <dbReference type="SAM" id="SignalP"/>
    </source>
</evidence>
<reference evidence="2 3" key="1">
    <citation type="submission" date="2019-03" db="EMBL/GenBank/DDBJ databases">
        <title>First draft genome of Liparis tanakae, snailfish: a comprehensive survey of snailfish specific genes.</title>
        <authorList>
            <person name="Kim W."/>
            <person name="Song I."/>
            <person name="Jeong J.-H."/>
            <person name="Kim D."/>
            <person name="Kim S."/>
            <person name="Ryu S."/>
            <person name="Song J.Y."/>
            <person name="Lee S.K."/>
        </authorList>
    </citation>
    <scope>NUCLEOTIDE SEQUENCE [LARGE SCALE GENOMIC DNA]</scope>
    <source>
        <tissue evidence="2">Muscle</tissue>
    </source>
</reference>
<sequence length="107" mass="11424">MFLLPTCSSSSLLLKLFQVLLPGLSLTQAVGTSHGSARRVRTTNRGLTPQRSCVKHPDPFTELRSAVFSTNSLAGRGEVLGSFGIITKNINSLLLLLPATLNASPYV</sequence>
<organism evidence="2 3">
    <name type="scientific">Liparis tanakae</name>
    <name type="common">Tanaka's snailfish</name>
    <dbReference type="NCBI Taxonomy" id="230148"/>
    <lineage>
        <taxon>Eukaryota</taxon>
        <taxon>Metazoa</taxon>
        <taxon>Chordata</taxon>
        <taxon>Craniata</taxon>
        <taxon>Vertebrata</taxon>
        <taxon>Euteleostomi</taxon>
        <taxon>Actinopterygii</taxon>
        <taxon>Neopterygii</taxon>
        <taxon>Teleostei</taxon>
        <taxon>Neoteleostei</taxon>
        <taxon>Acanthomorphata</taxon>
        <taxon>Eupercaria</taxon>
        <taxon>Perciformes</taxon>
        <taxon>Cottioidei</taxon>
        <taxon>Cottales</taxon>
        <taxon>Liparidae</taxon>
        <taxon>Liparis</taxon>
    </lineage>
</organism>
<keyword evidence="1" id="KW-0732">Signal</keyword>